<dbReference type="Proteomes" id="UP000315395">
    <property type="component" value="Chromosome"/>
</dbReference>
<evidence type="ECO:0000313" key="1">
    <source>
        <dbReference type="EMBL" id="QDO87233.1"/>
    </source>
</evidence>
<protein>
    <submittedName>
        <fullName evidence="1">Uncharacterized protein</fullName>
    </submittedName>
</protein>
<sequence length="143" mass="15783">MTVEPSTPVTTADLLRHHLLTDTACRRKWQSRAARTRRGTINQAAIAQVLAEWLWDNGEEHENDVLLPRRLKDRVSRALSPAEGPSPRSLTLFILAFDIPAVVADQLWAAHLMGDGEDLPVVAAGRQPVAAPRPAMGRVVRMP</sequence>
<reference evidence="1 2" key="1">
    <citation type="submission" date="2019-07" db="EMBL/GenBank/DDBJ databases">
        <title>complete genome sequencing of Ornithinimicrobium sp. H23M54.</title>
        <authorList>
            <person name="Bae J.-W."/>
            <person name="Lee S.-Y."/>
        </authorList>
    </citation>
    <scope>NUCLEOTIDE SEQUENCE [LARGE SCALE GENOMIC DNA]</scope>
    <source>
        <strain evidence="1 2">H23M54</strain>
    </source>
</reference>
<dbReference type="KEGG" id="orz:FNH13_01895"/>
<proteinExistence type="predicted"/>
<dbReference type="RefSeq" id="WP_143781891.1">
    <property type="nucleotide sequence ID" value="NZ_CP041616.1"/>
</dbReference>
<dbReference type="OrthoDB" id="3205593at2"/>
<organism evidence="1 2">
    <name type="scientific">Ornithinimicrobium ciconiae</name>
    <dbReference type="NCBI Taxonomy" id="2594265"/>
    <lineage>
        <taxon>Bacteria</taxon>
        <taxon>Bacillati</taxon>
        <taxon>Actinomycetota</taxon>
        <taxon>Actinomycetes</taxon>
        <taxon>Micrococcales</taxon>
        <taxon>Ornithinimicrobiaceae</taxon>
        <taxon>Ornithinimicrobium</taxon>
    </lineage>
</organism>
<dbReference type="EMBL" id="CP041616">
    <property type="protein sequence ID" value="QDO87233.1"/>
    <property type="molecule type" value="Genomic_DNA"/>
</dbReference>
<dbReference type="AlphaFoldDB" id="A0A516G6U2"/>
<name>A0A516G6U2_9MICO</name>
<evidence type="ECO:0000313" key="2">
    <source>
        <dbReference type="Proteomes" id="UP000315395"/>
    </source>
</evidence>
<gene>
    <name evidence="1" type="ORF">FNH13_01895</name>
</gene>
<accession>A0A516G6U2</accession>
<keyword evidence="2" id="KW-1185">Reference proteome</keyword>